<keyword evidence="4 9" id="KW-0963">Cytoplasm</keyword>
<comment type="cofactor">
    <cofactor evidence="1 9 10">
        <name>pyridoxal 5'-phosphate</name>
        <dbReference type="ChEBI" id="CHEBI:597326"/>
    </cofactor>
</comment>
<dbReference type="GO" id="GO:0005737">
    <property type="term" value="C:cytoplasm"/>
    <property type="evidence" value="ECO:0007669"/>
    <property type="project" value="UniProtKB-SubCell"/>
</dbReference>
<feature type="modified residue" description="N6-(pyridoxal phosphate)lysine" evidence="9 10">
    <location>
        <position position="231"/>
    </location>
</feature>
<comment type="caution">
    <text evidence="9">Lacks conserved residue(s) required for the propagation of feature annotation.</text>
</comment>
<dbReference type="PROSITE" id="PS00096">
    <property type="entry name" value="SHMT"/>
    <property type="match status" value="1"/>
</dbReference>
<dbReference type="GO" id="GO:0004372">
    <property type="term" value="F:glycine hydroxymethyltransferase activity"/>
    <property type="evidence" value="ECO:0007669"/>
    <property type="project" value="UniProtKB-UniRule"/>
</dbReference>
<comment type="caution">
    <text evidence="12">The sequence shown here is derived from an EMBL/GenBank/DDBJ whole genome shotgun (WGS) entry which is preliminary data.</text>
</comment>
<evidence type="ECO:0000313" key="13">
    <source>
        <dbReference type="Proteomes" id="UP000317158"/>
    </source>
</evidence>
<dbReference type="HAMAP" id="MF_00051">
    <property type="entry name" value="SHMT"/>
    <property type="match status" value="1"/>
</dbReference>
<keyword evidence="6 9" id="KW-0028">Amino-acid biosynthesis</keyword>
<dbReference type="Pfam" id="PF00464">
    <property type="entry name" value="SHMT"/>
    <property type="match status" value="1"/>
</dbReference>
<evidence type="ECO:0000256" key="3">
    <source>
        <dbReference type="ARBA" id="ARBA00011738"/>
    </source>
</evidence>
<sequence>MIRWIKIFDKNIQDILDAVNSHQSYWRDALPMIASENITSPLARCMLITDLSHRYAEGKVGHRFYQGCRYIDEIESKTIELSKELFKAEYVNVQPISGVNANISAFFALSKPGDKILSLKVSDGGHISHAKYSAAGLRGLKVYNHPFDNERMNIDEEKMVDTILKVRPRIILFGASLFLFPHPVKEAVEAAREVGADIIYDAAHVLGLIAGGKFQDPLREGADIMTASTHKTFPGPQGGIIFCKKKYANEIDLAVFPGTVSNHHLHHLAALAITTAEMINFGKEYAEQVVNNAKYIAKDLYNRGFDVLCKKHGFTESHQVVIDISSIFSGKDAATKLEDAGIVVNANLLPKDVNSNVDDVSGIRIGVQELTRLGMREKEMKMVAEFIERVLLLGEKPSILKEEVTEMKKKYQNVFYCFDFGKDNAYSFDLFKLKI</sequence>
<dbReference type="GO" id="GO:0032259">
    <property type="term" value="P:methylation"/>
    <property type="evidence" value="ECO:0007669"/>
    <property type="project" value="UniProtKB-KW"/>
</dbReference>
<dbReference type="Gene3D" id="3.40.640.10">
    <property type="entry name" value="Type I PLP-dependent aspartate aminotransferase-like (Major domain)"/>
    <property type="match status" value="1"/>
</dbReference>
<dbReference type="CDD" id="cd00378">
    <property type="entry name" value="SHMT"/>
    <property type="match status" value="1"/>
</dbReference>
<dbReference type="InterPro" id="IPR001085">
    <property type="entry name" value="Ser_HO-MeTrfase"/>
</dbReference>
<feature type="domain" description="Serine hydroxymethyltransferase-like" evidence="11">
    <location>
        <begin position="9"/>
        <end position="387"/>
    </location>
</feature>
<proteinExistence type="inferred from homology"/>
<evidence type="ECO:0000259" key="11">
    <source>
        <dbReference type="Pfam" id="PF00464"/>
    </source>
</evidence>
<keyword evidence="8 9" id="KW-0663">Pyridoxal phosphate</keyword>
<feature type="binding site" evidence="9">
    <location>
        <begin position="125"/>
        <end position="127"/>
    </location>
    <ligand>
        <name>(6S)-5,6,7,8-tetrahydrofolate</name>
        <dbReference type="ChEBI" id="CHEBI:57453"/>
    </ligand>
</feature>
<evidence type="ECO:0000313" key="12">
    <source>
        <dbReference type="EMBL" id="RZN64133.1"/>
    </source>
</evidence>
<feature type="site" description="Plays an important role in substrate specificity" evidence="9">
    <location>
        <position position="230"/>
    </location>
</feature>
<evidence type="ECO:0000256" key="10">
    <source>
        <dbReference type="PIRSR" id="PIRSR000412-50"/>
    </source>
</evidence>
<dbReference type="InterPro" id="IPR015422">
    <property type="entry name" value="PyrdxlP-dep_Trfase_small"/>
</dbReference>
<protein>
    <recommendedName>
        <fullName evidence="9">Serine hydroxymethyltransferase</fullName>
        <shortName evidence="9">SHMT</shortName>
        <shortName evidence="9">Serine methylase</shortName>
        <ecNumber evidence="9">2.1.2.-</ecNumber>
    </recommendedName>
</protein>
<dbReference type="GO" id="GO:0030170">
    <property type="term" value="F:pyridoxal phosphate binding"/>
    <property type="evidence" value="ECO:0007669"/>
    <property type="project" value="UniProtKB-UniRule"/>
</dbReference>
<name>A0A520KR86_METT2</name>
<dbReference type="FunFam" id="3.40.640.10:FF:000101">
    <property type="entry name" value="Serine hydroxymethyltransferase"/>
    <property type="match status" value="1"/>
</dbReference>
<dbReference type="EMBL" id="RXIF01000010">
    <property type="protein sequence ID" value="RZN64133.1"/>
    <property type="molecule type" value="Genomic_DNA"/>
</dbReference>
<dbReference type="InterPro" id="IPR019798">
    <property type="entry name" value="Ser_HO-MeTrfase_PLP_BS"/>
</dbReference>
<dbReference type="EC" id="2.1.2.-" evidence="9"/>
<evidence type="ECO:0000256" key="5">
    <source>
        <dbReference type="ARBA" id="ARBA00022563"/>
    </source>
</evidence>
<dbReference type="GO" id="GO:0035999">
    <property type="term" value="P:tetrahydrofolate interconversion"/>
    <property type="evidence" value="ECO:0007669"/>
    <property type="project" value="InterPro"/>
</dbReference>
<keyword evidence="5 9" id="KW-0554">One-carbon metabolism</keyword>
<dbReference type="GO" id="GO:0008168">
    <property type="term" value="F:methyltransferase activity"/>
    <property type="evidence" value="ECO:0007669"/>
    <property type="project" value="UniProtKB-KW"/>
</dbReference>
<evidence type="ECO:0000256" key="4">
    <source>
        <dbReference type="ARBA" id="ARBA00022490"/>
    </source>
</evidence>
<comment type="function">
    <text evidence="9">Catalyzes the reversible interconversion of serine and glycine with a modified folate serving as the one-carbon carrier. Also exhibits a pteridine-independent aldolase activity toward beta-hydroxyamino acids, producing glycine and aldehydes, via a retro-aldol mechanism.</text>
</comment>
<evidence type="ECO:0000256" key="6">
    <source>
        <dbReference type="ARBA" id="ARBA00022605"/>
    </source>
</evidence>
<comment type="pathway">
    <text evidence="9">Amino-acid biosynthesis; glycine biosynthesis; glycine from L-serine: step 1/1.</text>
</comment>
<dbReference type="NCBIfam" id="NF000586">
    <property type="entry name" value="PRK00011.1"/>
    <property type="match status" value="1"/>
</dbReference>
<accession>A0A520KR86</accession>
<comment type="similarity">
    <text evidence="2 9">Belongs to the SHMT family.</text>
</comment>
<comment type="subcellular location">
    <subcellularLocation>
        <location evidence="9">Cytoplasm</location>
    </subcellularLocation>
</comment>
<organism evidence="12 13">
    <name type="scientific">Methanoliparum thermophilum</name>
    <dbReference type="NCBI Taxonomy" id="2491083"/>
    <lineage>
        <taxon>Archaea</taxon>
        <taxon>Methanobacteriati</taxon>
        <taxon>Methanobacteriota</taxon>
        <taxon>Candidatus Methanoliparia</taxon>
        <taxon>Candidatus Methanoliparales</taxon>
        <taxon>Candidatus Methanoliparaceae</taxon>
        <taxon>Candidatus Methanoliparum</taxon>
    </lineage>
</organism>
<evidence type="ECO:0000256" key="9">
    <source>
        <dbReference type="HAMAP-Rule" id="MF_00051"/>
    </source>
</evidence>
<dbReference type="PANTHER" id="PTHR11680">
    <property type="entry name" value="SERINE HYDROXYMETHYLTRANSFERASE"/>
    <property type="match status" value="1"/>
</dbReference>
<dbReference type="PIRSF" id="PIRSF000412">
    <property type="entry name" value="SHMT"/>
    <property type="match status" value="1"/>
</dbReference>
<dbReference type="UniPathway" id="UPA00288">
    <property type="reaction ID" value="UER01023"/>
</dbReference>
<dbReference type="PANTHER" id="PTHR11680:SF35">
    <property type="entry name" value="SERINE HYDROXYMETHYLTRANSFERASE 1"/>
    <property type="match status" value="1"/>
</dbReference>
<dbReference type="GO" id="GO:0019264">
    <property type="term" value="P:glycine biosynthetic process from serine"/>
    <property type="evidence" value="ECO:0007669"/>
    <property type="project" value="UniProtKB-UniRule"/>
</dbReference>
<dbReference type="InterPro" id="IPR015424">
    <property type="entry name" value="PyrdxlP-dep_Trfase"/>
</dbReference>
<dbReference type="Gene3D" id="3.90.1150.10">
    <property type="entry name" value="Aspartate Aminotransferase, domain 1"/>
    <property type="match status" value="1"/>
</dbReference>
<dbReference type="SUPFAM" id="SSF53383">
    <property type="entry name" value="PLP-dependent transferases"/>
    <property type="match status" value="1"/>
</dbReference>
<evidence type="ECO:0000256" key="7">
    <source>
        <dbReference type="ARBA" id="ARBA00022679"/>
    </source>
</evidence>
<dbReference type="InterPro" id="IPR049943">
    <property type="entry name" value="Ser_HO-MeTrfase-like"/>
</dbReference>
<evidence type="ECO:0000256" key="2">
    <source>
        <dbReference type="ARBA" id="ARBA00006376"/>
    </source>
</evidence>
<keyword evidence="12" id="KW-0489">Methyltransferase</keyword>
<dbReference type="Proteomes" id="UP000317158">
    <property type="component" value="Unassembled WGS sequence"/>
</dbReference>
<comment type="subunit">
    <text evidence="3 9">Homodimer.</text>
</comment>
<dbReference type="InterPro" id="IPR015421">
    <property type="entry name" value="PyrdxlP-dep_Trfase_major"/>
</dbReference>
<dbReference type="AlphaFoldDB" id="A0A520KR86"/>
<gene>
    <name evidence="9" type="primary">glyA</name>
    <name evidence="12" type="ORF">EF806_05820</name>
</gene>
<reference evidence="12 13" key="1">
    <citation type="journal article" date="2019" name="Nat. Microbiol.">
        <title>Wide diversity of methane and short-chain alkane metabolisms in uncultured archaea.</title>
        <authorList>
            <person name="Borrel G."/>
            <person name="Adam P.S."/>
            <person name="McKay L.J."/>
            <person name="Chen L.X."/>
            <person name="Sierra-Garcia I.N."/>
            <person name="Sieber C.M."/>
            <person name="Letourneur Q."/>
            <person name="Ghozlane A."/>
            <person name="Andersen G.L."/>
            <person name="Li W.J."/>
            <person name="Hallam S.J."/>
            <person name="Muyzer G."/>
            <person name="de Oliveira V.M."/>
            <person name="Inskeep W.P."/>
            <person name="Banfield J.F."/>
            <person name="Gribaldo S."/>
        </authorList>
    </citation>
    <scope>NUCLEOTIDE SEQUENCE [LARGE SCALE GENOMIC DNA]</scope>
    <source>
        <strain evidence="12">NM1a</strain>
    </source>
</reference>
<keyword evidence="7 9" id="KW-0808">Transferase</keyword>
<evidence type="ECO:0000256" key="8">
    <source>
        <dbReference type="ARBA" id="ARBA00022898"/>
    </source>
</evidence>
<evidence type="ECO:0000256" key="1">
    <source>
        <dbReference type="ARBA" id="ARBA00001933"/>
    </source>
</evidence>
<dbReference type="InterPro" id="IPR039429">
    <property type="entry name" value="SHMT-like_dom"/>
</dbReference>